<dbReference type="Gene3D" id="3.30.450.330">
    <property type="match status" value="1"/>
</dbReference>
<dbReference type="InterPro" id="IPR005311">
    <property type="entry name" value="PBP_dimer"/>
</dbReference>
<dbReference type="InterPro" id="IPR012338">
    <property type="entry name" value="Beta-lactam/transpept-like"/>
</dbReference>
<dbReference type="Pfam" id="PF00905">
    <property type="entry name" value="Transpeptidase"/>
    <property type="match status" value="1"/>
</dbReference>
<protein>
    <submittedName>
        <fullName evidence="7">Penicillin-binding protein 2</fullName>
    </submittedName>
</protein>
<dbReference type="InterPro" id="IPR036138">
    <property type="entry name" value="PBP_dimer_sf"/>
</dbReference>
<reference evidence="7" key="1">
    <citation type="submission" date="2020-12" db="EMBL/GenBank/DDBJ databases">
        <title>Bacterial taxonomy.</title>
        <authorList>
            <person name="Pan X."/>
        </authorList>
    </citation>
    <scope>NUCLEOTIDE SEQUENCE</scope>
    <source>
        <strain evidence="7">B2012</strain>
    </source>
</reference>
<gene>
    <name evidence="7" type="ORF">JCR33_04560</name>
</gene>
<evidence type="ECO:0000256" key="4">
    <source>
        <dbReference type="SAM" id="Phobius"/>
    </source>
</evidence>
<evidence type="ECO:0000313" key="7">
    <source>
        <dbReference type="EMBL" id="MBJ3774946.1"/>
    </source>
</evidence>
<dbReference type="GO" id="GO:0005886">
    <property type="term" value="C:plasma membrane"/>
    <property type="evidence" value="ECO:0007669"/>
    <property type="project" value="TreeGrafter"/>
</dbReference>
<dbReference type="PANTHER" id="PTHR30627:SF1">
    <property type="entry name" value="PEPTIDOGLYCAN D,D-TRANSPEPTIDASE FTSI"/>
    <property type="match status" value="1"/>
</dbReference>
<feature type="domain" description="Penicillin-binding protein dimerisation" evidence="6">
    <location>
        <begin position="55"/>
        <end position="165"/>
    </location>
</feature>
<evidence type="ECO:0000256" key="3">
    <source>
        <dbReference type="ARBA" id="ARBA00023136"/>
    </source>
</evidence>
<keyword evidence="2" id="KW-0378">Hydrolase</keyword>
<dbReference type="GO" id="GO:0071555">
    <property type="term" value="P:cell wall organization"/>
    <property type="evidence" value="ECO:0007669"/>
    <property type="project" value="TreeGrafter"/>
</dbReference>
<dbReference type="Proteomes" id="UP000609531">
    <property type="component" value="Unassembled WGS sequence"/>
</dbReference>
<proteinExistence type="predicted"/>
<keyword evidence="4" id="KW-0812">Transmembrane</keyword>
<comment type="caution">
    <text evidence="7">The sequence shown here is derived from an EMBL/GenBank/DDBJ whole genome shotgun (WGS) entry which is preliminary data.</text>
</comment>
<dbReference type="Gene3D" id="3.40.710.10">
    <property type="entry name" value="DD-peptidase/beta-lactamase superfamily"/>
    <property type="match status" value="1"/>
</dbReference>
<sequence>MRRAQGEEQGAKGRIALLIVVCVGLFGLIGGRLVSLGMTPAEARNAYHVTPQDEVQASRPDIVDRNGEVLATDLATASLYAEPRNVGLVDEAVEKLSSVLPDIDVATLRRDLSGDRGFVWLKREIPSRLREKVHDLGIPGVGFLSETRRFYPGGPSVGHIVGHTDIDNAGIAGMEKTIDGGGLGALQAVGLARKGRSLAPVRLSIDLRVQHAVRDELSRALERYRALAAVGIVLDARTMEVVAMSSLPDYNPNNPAEALDPNRLNRATAGVYELGSVFKTFTLAMGLDSGVVTLNTPIDARYPLKIGRFTIHDFHATHRWLTVKEVFQHSSNIGSAKIALAVGAKRQKAYLKSFGMFDRIETELPETARPLVQKSWPDVTAATVAFGHGISVTPMHVAVAGAAMVNGGIYAPPTFYPRSEAEMMTIGRRVISPQTSAMMRELMLFNGTDGSGRNARVPGYNVGGKTGTAEKAVKGGYSESKRINSFLAAFPIDDPQYVVLIVIDEPKPEEGKPYATAGYNAAPTVANVISRVGPMLIKTPRFENDDAVERAITVAYQDE</sequence>
<evidence type="ECO:0000256" key="1">
    <source>
        <dbReference type="ARBA" id="ARBA00004370"/>
    </source>
</evidence>
<evidence type="ECO:0000259" key="6">
    <source>
        <dbReference type="Pfam" id="PF03717"/>
    </source>
</evidence>
<dbReference type="InterPro" id="IPR001460">
    <property type="entry name" value="PCN-bd_Tpept"/>
</dbReference>
<dbReference type="PANTHER" id="PTHR30627">
    <property type="entry name" value="PEPTIDOGLYCAN D,D-TRANSPEPTIDASE"/>
    <property type="match status" value="1"/>
</dbReference>
<feature type="domain" description="Penicillin-binding protein transpeptidase" evidence="5">
    <location>
        <begin position="232"/>
        <end position="527"/>
    </location>
</feature>
<dbReference type="EMBL" id="JAEKJA010000003">
    <property type="protein sequence ID" value="MBJ3774946.1"/>
    <property type="molecule type" value="Genomic_DNA"/>
</dbReference>
<keyword evidence="4" id="KW-1133">Transmembrane helix</keyword>
<name>A0A934IH84_9HYPH</name>
<dbReference type="GO" id="GO:0008658">
    <property type="term" value="F:penicillin binding"/>
    <property type="evidence" value="ECO:0007669"/>
    <property type="project" value="InterPro"/>
</dbReference>
<comment type="subcellular location">
    <subcellularLocation>
        <location evidence="1">Membrane</location>
    </subcellularLocation>
</comment>
<keyword evidence="2" id="KW-0645">Protease</keyword>
<keyword evidence="8" id="KW-1185">Reference proteome</keyword>
<dbReference type="InterPro" id="IPR050515">
    <property type="entry name" value="Beta-lactam/transpept"/>
</dbReference>
<accession>A0A934IH84</accession>
<evidence type="ECO:0000256" key="2">
    <source>
        <dbReference type="ARBA" id="ARBA00022645"/>
    </source>
</evidence>
<keyword evidence="2" id="KW-0121">Carboxypeptidase</keyword>
<feature type="transmembrane region" description="Helical" evidence="4">
    <location>
        <begin position="15"/>
        <end position="34"/>
    </location>
</feature>
<dbReference type="SUPFAM" id="SSF56519">
    <property type="entry name" value="Penicillin binding protein dimerisation domain"/>
    <property type="match status" value="1"/>
</dbReference>
<dbReference type="GO" id="GO:0004180">
    <property type="term" value="F:carboxypeptidase activity"/>
    <property type="evidence" value="ECO:0007669"/>
    <property type="project" value="UniProtKB-KW"/>
</dbReference>
<dbReference type="Pfam" id="PF03717">
    <property type="entry name" value="PBP_dimer"/>
    <property type="match status" value="1"/>
</dbReference>
<organism evidence="7 8">
    <name type="scientific">Acuticoccus mangrovi</name>
    <dbReference type="NCBI Taxonomy" id="2796142"/>
    <lineage>
        <taxon>Bacteria</taxon>
        <taxon>Pseudomonadati</taxon>
        <taxon>Pseudomonadota</taxon>
        <taxon>Alphaproteobacteria</taxon>
        <taxon>Hyphomicrobiales</taxon>
        <taxon>Amorphaceae</taxon>
        <taxon>Acuticoccus</taxon>
    </lineage>
</organism>
<dbReference type="AlphaFoldDB" id="A0A934IH84"/>
<dbReference type="RefSeq" id="WP_198880847.1">
    <property type="nucleotide sequence ID" value="NZ_JAEKJA010000003.1"/>
</dbReference>
<keyword evidence="3 4" id="KW-0472">Membrane</keyword>
<dbReference type="Gene3D" id="3.90.1310.10">
    <property type="entry name" value="Penicillin-binding protein 2a (Domain 2)"/>
    <property type="match status" value="1"/>
</dbReference>
<evidence type="ECO:0000259" key="5">
    <source>
        <dbReference type="Pfam" id="PF00905"/>
    </source>
</evidence>
<dbReference type="SUPFAM" id="SSF56601">
    <property type="entry name" value="beta-lactamase/transpeptidase-like"/>
    <property type="match status" value="1"/>
</dbReference>
<evidence type="ECO:0000313" key="8">
    <source>
        <dbReference type="Proteomes" id="UP000609531"/>
    </source>
</evidence>